<dbReference type="SFLD" id="SFLDF00027">
    <property type="entry name" value="p-type_atpase"/>
    <property type="match status" value="1"/>
</dbReference>
<keyword evidence="13" id="KW-1278">Translocase</keyword>
<dbReference type="Gene3D" id="3.40.1110.10">
    <property type="entry name" value="Calcium-transporting ATPase, cytoplasmic domain N"/>
    <property type="match status" value="1"/>
</dbReference>
<dbReference type="PANTHER" id="PTHR42861">
    <property type="entry name" value="CALCIUM-TRANSPORTING ATPASE"/>
    <property type="match status" value="1"/>
</dbReference>
<evidence type="ECO:0000256" key="12">
    <source>
        <dbReference type="ARBA" id="ARBA00022842"/>
    </source>
</evidence>
<evidence type="ECO:0000256" key="11">
    <source>
        <dbReference type="ARBA" id="ARBA00022840"/>
    </source>
</evidence>
<evidence type="ECO:0000256" key="13">
    <source>
        <dbReference type="ARBA" id="ARBA00022967"/>
    </source>
</evidence>
<evidence type="ECO:0000256" key="3">
    <source>
        <dbReference type="ARBA" id="ARBA00008746"/>
    </source>
</evidence>
<dbReference type="EC" id="7.2.2.14" evidence="4"/>
<dbReference type="PRINTS" id="PR01836">
    <property type="entry name" value="MGATPASE"/>
</dbReference>
<dbReference type="InterPro" id="IPR044492">
    <property type="entry name" value="P_typ_ATPase_HD_dom"/>
</dbReference>
<dbReference type="NCBIfam" id="TIGR01494">
    <property type="entry name" value="ATPase_P-type"/>
    <property type="match status" value="2"/>
</dbReference>
<evidence type="ECO:0000313" key="20">
    <source>
        <dbReference type="EMBL" id="SAI31106.1"/>
    </source>
</evidence>
<sequence length="914" mass="99274">MLHFLKSLFSSAARVRHIGRHFRRTPILEPIGPGSDSAATACAVRRAGRRLQDVAFEPLDALYARLDSTPQGLPVERAALLRDEFGPNEVDQERPLAWHTHLWLAYRNPFNLLLTLLAAVSWVTDVKLAEPADRDWSSVIVITGMVIVATLLRFVQERRSHAAAESLRAMVQNTATVLRPGSGRKVEVPLRELVPGDVVALSAGDMVPADCRVVTAKDLFVAQAALTGEALPVEKFVQATPGLGNPLELENIVFMGTNVVSGAGLALVTGTGSRSCFGQLAGSVSAVSRAPTQFQQGINRVSWVLIRFMLVMVPVVFLINGLTKHDWLQALLFALAVAVGLTPEMLPMIVTSTLAKGALAMSRRKVVVKRLDAIQNLGAMTVLCTDKTGTLTQDRIVLERHIDVDGAASDEVLSHAYLNSHYQTGLKNLLDVAVLEHAELGRSLNPAANYVKVDEIPFDFARRRMSVVVSARDAADGGHVLICKGALEEMLAACESVRGPQGDQPLDDARRAQIRRETGEMNAEGLRVIAVAVRNLPADHGPYAIADEAGLTLIGYIAFLDPPKESAAPALRALMDAGVAIKVLTGDMDRVARKVCREVGLDVGQVYIGADLDAMNEAELGVAVQEGTLFARLTPAHKERIVRALREQGATVGFMGDGINDAPALRAADVGISVDSAVDISKEAADIILLEKSLMVLHDGVLEGRRIFCNMLKYLKMTASSNFGNVFSVLIASAFLPFLPMLPAQLLIQNLMYDFSQIAIPFDRADPESLRRPQQWDPAGLGRFMVCFGPLSSVFDVATFALMWYVFHANVPQAQSLFQSGWFVEGLLSQTLVVHLIRTRRIPFLQSRAGLPLLVSTVLVMALGVALPMSPLAPAFDMQALPLGYFPWLALILVGYVCLVQVVKSAWVRRYGWQ</sequence>
<reference evidence="20 21" key="1">
    <citation type="submission" date="2016-03" db="EMBL/GenBank/DDBJ databases">
        <authorList>
            <consortium name="Pathogen Informatics"/>
        </authorList>
    </citation>
    <scope>NUCLEOTIDE SEQUENCE [LARGE SCALE GENOMIC DNA]</scope>
    <source>
        <strain evidence="20 21">NCTC13364</strain>
    </source>
</reference>
<keyword evidence="11" id="KW-0067">ATP-binding</keyword>
<dbReference type="GO" id="GO:0015444">
    <property type="term" value="F:P-type magnesium transporter activity"/>
    <property type="evidence" value="ECO:0007669"/>
    <property type="project" value="UniProtKB-EC"/>
</dbReference>
<dbReference type="InterPro" id="IPR008250">
    <property type="entry name" value="ATPase_P-typ_transduc_dom_A_sf"/>
</dbReference>
<dbReference type="SUPFAM" id="SSF81653">
    <property type="entry name" value="Calcium ATPase, transduction domain A"/>
    <property type="match status" value="1"/>
</dbReference>
<dbReference type="SFLD" id="SFLDS00003">
    <property type="entry name" value="Haloacid_Dehalogenase"/>
    <property type="match status" value="1"/>
</dbReference>
<comment type="function">
    <text evidence="1">Mediates magnesium influx to the cytosol.</text>
</comment>
<dbReference type="SMART" id="SM00831">
    <property type="entry name" value="Cation_ATPase_N"/>
    <property type="match status" value="1"/>
</dbReference>
<dbReference type="SUPFAM" id="SSF81665">
    <property type="entry name" value="Calcium ATPase, transmembrane domain M"/>
    <property type="match status" value="1"/>
</dbReference>
<dbReference type="InterPro" id="IPR023298">
    <property type="entry name" value="ATPase_P-typ_TM_dom_sf"/>
</dbReference>
<dbReference type="InterPro" id="IPR006415">
    <property type="entry name" value="P-type_ATPase_IIIB"/>
</dbReference>
<dbReference type="Gene3D" id="2.70.150.10">
    <property type="entry name" value="Calcium-transporting ATPase, cytoplasmic transduction domain A"/>
    <property type="match status" value="1"/>
</dbReference>
<gene>
    <name evidence="20" type="primary">mgtA_1</name>
    <name evidence="20" type="ORF">SAMEA1982600_02487</name>
</gene>
<feature type="transmembrane region" description="Helical" evidence="18">
    <location>
        <begin position="849"/>
        <end position="873"/>
    </location>
</feature>
<protein>
    <recommendedName>
        <fullName evidence="5">Magnesium-transporting ATPase, P-type 1</fullName>
        <ecNumber evidence="4">7.2.2.14</ecNumber>
    </recommendedName>
    <alternativeName>
        <fullName evidence="16">Mg(2+) transport ATPase, P-type 1</fullName>
    </alternativeName>
</protein>
<evidence type="ECO:0000256" key="10">
    <source>
        <dbReference type="ARBA" id="ARBA00022741"/>
    </source>
</evidence>
<dbReference type="Pfam" id="PF00690">
    <property type="entry name" value="Cation_ATPase_N"/>
    <property type="match status" value="1"/>
</dbReference>
<evidence type="ECO:0000256" key="18">
    <source>
        <dbReference type="SAM" id="Phobius"/>
    </source>
</evidence>
<keyword evidence="10" id="KW-0547">Nucleotide-binding</keyword>
<feature type="domain" description="Cation-transporting P-type ATPase N-terminal" evidence="19">
    <location>
        <begin position="53"/>
        <end position="126"/>
    </location>
</feature>
<keyword evidence="8" id="KW-0597">Phosphoprotein</keyword>
<dbReference type="Gene3D" id="1.20.1110.10">
    <property type="entry name" value="Calcium-transporting ATPase, transmembrane domain"/>
    <property type="match status" value="1"/>
</dbReference>
<dbReference type="Proteomes" id="UP000077037">
    <property type="component" value="Unassembled WGS sequence"/>
</dbReference>
<evidence type="ECO:0000313" key="21">
    <source>
        <dbReference type="Proteomes" id="UP000077037"/>
    </source>
</evidence>
<evidence type="ECO:0000256" key="4">
    <source>
        <dbReference type="ARBA" id="ARBA00012786"/>
    </source>
</evidence>
<dbReference type="SFLD" id="SFLDG00002">
    <property type="entry name" value="C1.7:_P-type_atpase_like"/>
    <property type="match status" value="1"/>
</dbReference>
<dbReference type="GO" id="GO:0005524">
    <property type="term" value="F:ATP binding"/>
    <property type="evidence" value="ECO:0007669"/>
    <property type="project" value="UniProtKB-KW"/>
</dbReference>
<dbReference type="GO" id="GO:0005886">
    <property type="term" value="C:plasma membrane"/>
    <property type="evidence" value="ECO:0007669"/>
    <property type="project" value="UniProtKB-SubCell"/>
</dbReference>
<dbReference type="RefSeq" id="WP_066412516.1">
    <property type="nucleotide sequence ID" value="NZ_FKBS01000014.1"/>
</dbReference>
<keyword evidence="15 18" id="KW-0472">Membrane</keyword>
<evidence type="ECO:0000256" key="16">
    <source>
        <dbReference type="ARBA" id="ARBA00029806"/>
    </source>
</evidence>
<dbReference type="Pfam" id="PF00689">
    <property type="entry name" value="Cation_ATPase_C"/>
    <property type="match status" value="1"/>
</dbReference>
<keyword evidence="7" id="KW-0997">Cell inner membrane</keyword>
<dbReference type="AlphaFoldDB" id="A0A157PCQ6"/>
<feature type="transmembrane region" description="Helical" evidence="18">
    <location>
        <begin position="104"/>
        <end position="124"/>
    </location>
</feature>
<comment type="subcellular location">
    <subcellularLocation>
        <location evidence="2">Cell inner membrane</location>
        <topology evidence="2">Multi-pass membrane protein</topology>
    </subcellularLocation>
</comment>
<dbReference type="SUPFAM" id="SSF56784">
    <property type="entry name" value="HAD-like"/>
    <property type="match status" value="1"/>
</dbReference>
<dbReference type="GO" id="GO:0016887">
    <property type="term" value="F:ATP hydrolysis activity"/>
    <property type="evidence" value="ECO:0007669"/>
    <property type="project" value="InterPro"/>
</dbReference>
<keyword evidence="12" id="KW-0460">Magnesium</keyword>
<comment type="similarity">
    <text evidence="3">Belongs to the cation transport ATPase (P-type) (TC 3.A.3) family. Type IIIB subfamily.</text>
</comment>
<dbReference type="Pfam" id="PF13246">
    <property type="entry name" value="Cation_ATPase"/>
    <property type="match status" value="1"/>
</dbReference>
<keyword evidence="14 18" id="KW-1133">Transmembrane helix</keyword>
<feature type="transmembrane region" description="Helical" evidence="18">
    <location>
        <begin position="784"/>
        <end position="807"/>
    </location>
</feature>
<evidence type="ECO:0000256" key="2">
    <source>
        <dbReference type="ARBA" id="ARBA00004429"/>
    </source>
</evidence>
<dbReference type="OrthoDB" id="9814270at2"/>
<evidence type="ECO:0000256" key="7">
    <source>
        <dbReference type="ARBA" id="ARBA00022519"/>
    </source>
</evidence>
<dbReference type="CDD" id="cd02077">
    <property type="entry name" value="P-type_ATPase_Mg"/>
    <property type="match status" value="1"/>
</dbReference>
<evidence type="ECO:0000256" key="1">
    <source>
        <dbReference type="ARBA" id="ARBA00003954"/>
    </source>
</evidence>
<accession>A0A157PCQ6</accession>
<organism evidence="20 21">
    <name type="scientific">Bordetella ansorpii</name>
    <dbReference type="NCBI Taxonomy" id="288768"/>
    <lineage>
        <taxon>Bacteria</taxon>
        <taxon>Pseudomonadati</taxon>
        <taxon>Pseudomonadota</taxon>
        <taxon>Betaproteobacteria</taxon>
        <taxon>Burkholderiales</taxon>
        <taxon>Alcaligenaceae</taxon>
        <taxon>Bordetella</taxon>
    </lineage>
</organism>
<dbReference type="EMBL" id="FKBS01000014">
    <property type="protein sequence ID" value="SAI31106.1"/>
    <property type="molecule type" value="Genomic_DNA"/>
</dbReference>
<dbReference type="InterPro" id="IPR036412">
    <property type="entry name" value="HAD-like_sf"/>
</dbReference>
<feature type="transmembrane region" description="Helical" evidence="18">
    <location>
        <begin position="301"/>
        <end position="319"/>
    </location>
</feature>
<dbReference type="InterPro" id="IPR023299">
    <property type="entry name" value="ATPase_P-typ_cyto_dom_N"/>
</dbReference>
<dbReference type="Gene3D" id="3.40.50.1000">
    <property type="entry name" value="HAD superfamily/HAD-like"/>
    <property type="match status" value="1"/>
</dbReference>
<evidence type="ECO:0000256" key="15">
    <source>
        <dbReference type="ARBA" id="ARBA00023136"/>
    </source>
</evidence>
<dbReference type="InterPro" id="IPR006068">
    <property type="entry name" value="ATPase_P-typ_cation-transptr_C"/>
</dbReference>
<dbReference type="Pfam" id="PF00122">
    <property type="entry name" value="E1-E2_ATPase"/>
    <property type="match status" value="1"/>
</dbReference>
<feature type="transmembrane region" description="Helical" evidence="18">
    <location>
        <begin position="723"/>
        <end position="740"/>
    </location>
</feature>
<proteinExistence type="inferred from homology"/>
<evidence type="ECO:0000256" key="9">
    <source>
        <dbReference type="ARBA" id="ARBA00022692"/>
    </source>
</evidence>
<keyword evidence="9 18" id="KW-0812">Transmembrane</keyword>
<feature type="transmembrane region" description="Helical" evidence="18">
    <location>
        <begin position="885"/>
        <end position="903"/>
    </location>
</feature>
<dbReference type="InterPro" id="IPR018303">
    <property type="entry name" value="ATPase_P-typ_P_site"/>
</dbReference>
<name>A0A157PCQ6_9BORD</name>
<evidence type="ECO:0000259" key="19">
    <source>
        <dbReference type="SMART" id="SM00831"/>
    </source>
</evidence>
<dbReference type="InterPro" id="IPR059000">
    <property type="entry name" value="ATPase_P-type_domA"/>
</dbReference>
<dbReference type="InterPro" id="IPR004014">
    <property type="entry name" value="ATPase_P-typ_cation-transptr_N"/>
</dbReference>
<dbReference type="NCBIfam" id="TIGR01524">
    <property type="entry name" value="ATPase-IIIB_Mg"/>
    <property type="match status" value="1"/>
</dbReference>
<evidence type="ECO:0000256" key="6">
    <source>
        <dbReference type="ARBA" id="ARBA00022475"/>
    </source>
</evidence>
<dbReference type="InterPro" id="IPR001757">
    <property type="entry name" value="P_typ_ATPase"/>
</dbReference>
<comment type="catalytic activity">
    <reaction evidence="17">
        <text>Mg(2+)(out) + ATP + H2O = Mg(2+)(in) + ADP + phosphate + H(+)</text>
        <dbReference type="Rhea" id="RHEA:10260"/>
        <dbReference type="ChEBI" id="CHEBI:15377"/>
        <dbReference type="ChEBI" id="CHEBI:15378"/>
        <dbReference type="ChEBI" id="CHEBI:18420"/>
        <dbReference type="ChEBI" id="CHEBI:30616"/>
        <dbReference type="ChEBI" id="CHEBI:43474"/>
        <dbReference type="ChEBI" id="CHEBI:456216"/>
        <dbReference type="EC" id="7.2.2.14"/>
    </reaction>
</comment>
<evidence type="ECO:0000256" key="14">
    <source>
        <dbReference type="ARBA" id="ARBA00022989"/>
    </source>
</evidence>
<feature type="transmembrane region" description="Helical" evidence="18">
    <location>
        <begin position="136"/>
        <end position="155"/>
    </location>
</feature>
<dbReference type="InterPro" id="IPR023214">
    <property type="entry name" value="HAD_sf"/>
</dbReference>
<dbReference type="PROSITE" id="PS00154">
    <property type="entry name" value="ATPASE_E1_E2"/>
    <property type="match status" value="1"/>
</dbReference>
<dbReference type="NCBIfam" id="NF011702">
    <property type="entry name" value="PRK15122.1"/>
    <property type="match status" value="1"/>
</dbReference>
<evidence type="ECO:0000256" key="8">
    <source>
        <dbReference type="ARBA" id="ARBA00022553"/>
    </source>
</evidence>
<evidence type="ECO:0000256" key="5">
    <source>
        <dbReference type="ARBA" id="ARBA00013555"/>
    </source>
</evidence>
<keyword evidence="20" id="KW-0378">Hydrolase</keyword>
<feature type="transmembrane region" description="Helical" evidence="18">
    <location>
        <begin position="331"/>
        <end position="355"/>
    </location>
</feature>
<evidence type="ECO:0000256" key="17">
    <source>
        <dbReference type="ARBA" id="ARBA00047295"/>
    </source>
</evidence>
<keyword evidence="6" id="KW-1003">Cell membrane</keyword>